<evidence type="ECO:0000313" key="1">
    <source>
        <dbReference type="EMBL" id="MDC8014617.1"/>
    </source>
</evidence>
<dbReference type="AlphaFoldDB" id="A0A9X3YLS8"/>
<evidence type="ECO:0000313" key="2">
    <source>
        <dbReference type="Proteomes" id="UP001139971"/>
    </source>
</evidence>
<organism evidence="1 2">
    <name type="scientific">Tahibacter soli</name>
    <dbReference type="NCBI Taxonomy" id="2983605"/>
    <lineage>
        <taxon>Bacteria</taxon>
        <taxon>Pseudomonadati</taxon>
        <taxon>Pseudomonadota</taxon>
        <taxon>Gammaproteobacteria</taxon>
        <taxon>Lysobacterales</taxon>
        <taxon>Rhodanobacteraceae</taxon>
        <taxon>Tahibacter</taxon>
    </lineage>
</organism>
<dbReference type="RefSeq" id="WP_272842046.1">
    <property type="nucleotide sequence ID" value="NZ_JAOVZO020000018.1"/>
</dbReference>
<accession>A0A9X3YLS8</accession>
<protein>
    <submittedName>
        <fullName evidence="1">Uncharacterized protein</fullName>
    </submittedName>
</protein>
<comment type="caution">
    <text evidence="1">The sequence shown here is derived from an EMBL/GenBank/DDBJ whole genome shotgun (WGS) entry which is preliminary data.</text>
</comment>
<reference evidence="1" key="1">
    <citation type="submission" date="2023-02" db="EMBL/GenBank/DDBJ databases">
        <title>Tahibacter soli sp. nov. isolated from soil.</title>
        <authorList>
            <person name="Baek J.H."/>
            <person name="Lee J.K."/>
            <person name="Choi D.G."/>
            <person name="Jeon C.O."/>
        </authorList>
    </citation>
    <scope>NUCLEOTIDE SEQUENCE</scope>
    <source>
        <strain evidence="1">BL</strain>
    </source>
</reference>
<gene>
    <name evidence="1" type="ORF">OD750_018885</name>
</gene>
<proteinExistence type="predicted"/>
<dbReference type="EMBL" id="JAOVZO020000018">
    <property type="protein sequence ID" value="MDC8014617.1"/>
    <property type="molecule type" value="Genomic_DNA"/>
</dbReference>
<dbReference type="Proteomes" id="UP001139971">
    <property type="component" value="Unassembled WGS sequence"/>
</dbReference>
<sequence>MHTYKDHFACFACRKTYRKAWSASERGRFATGEDCDGARSVCPQCARRMAKMGLDFKAPPQRDVEAWRIVEHLYARGLNFESCGCGGPGYVPPKKLSELPAWFARRKSTSPGAALLAAIGARHGLAA</sequence>
<name>A0A9X3YLS8_9GAMM</name>
<keyword evidence="2" id="KW-1185">Reference proteome</keyword>